<keyword evidence="9" id="KW-0732">Signal</keyword>
<feature type="signal peptide" evidence="9">
    <location>
        <begin position="1"/>
        <end position="18"/>
    </location>
</feature>
<protein>
    <recommendedName>
        <fullName evidence="4 9">Carbonic anhydrase</fullName>
        <ecNumber evidence="4 9">4.2.1.1</ecNumber>
    </recommendedName>
</protein>
<dbReference type="GO" id="GO:0008270">
    <property type="term" value="F:zinc ion binding"/>
    <property type="evidence" value="ECO:0007669"/>
    <property type="project" value="UniProtKB-UniRule"/>
</dbReference>
<dbReference type="EC" id="4.2.1.1" evidence="4 9"/>
<dbReference type="CDD" id="cd03124">
    <property type="entry name" value="alpha_CA_prokaryotic_like"/>
    <property type="match status" value="1"/>
</dbReference>
<comment type="similarity">
    <text evidence="3 9">Belongs to the alpha-carbonic anhydrase family.</text>
</comment>
<proteinExistence type="inferred from homology"/>
<feature type="region of interest" description="Disordered" evidence="10">
    <location>
        <begin position="265"/>
        <end position="291"/>
    </location>
</feature>
<evidence type="ECO:0000256" key="7">
    <source>
        <dbReference type="ARBA" id="ARBA00023239"/>
    </source>
</evidence>
<dbReference type="OrthoDB" id="429145at2759"/>
<comment type="function">
    <text evidence="2 9">Reversible hydration of carbon dioxide.</text>
</comment>
<comment type="caution">
    <text evidence="12">The sequence shown here is derived from an EMBL/GenBank/DDBJ whole genome shotgun (WGS) entry which is preliminary data.</text>
</comment>
<evidence type="ECO:0000259" key="11">
    <source>
        <dbReference type="PROSITE" id="PS51144"/>
    </source>
</evidence>
<keyword evidence="5 9" id="KW-0479">Metal-binding</keyword>
<dbReference type="GO" id="GO:0004089">
    <property type="term" value="F:carbonate dehydratase activity"/>
    <property type="evidence" value="ECO:0007669"/>
    <property type="project" value="UniProtKB-UniRule"/>
</dbReference>
<keyword evidence="6 9" id="KW-0862">Zinc</keyword>
<evidence type="ECO:0000313" key="13">
    <source>
        <dbReference type="Proteomes" id="UP000320333"/>
    </source>
</evidence>
<dbReference type="EMBL" id="QEAP01000017">
    <property type="protein sequence ID" value="TPX77637.1"/>
    <property type="molecule type" value="Genomic_DNA"/>
</dbReference>
<evidence type="ECO:0000256" key="1">
    <source>
        <dbReference type="ARBA" id="ARBA00001947"/>
    </source>
</evidence>
<evidence type="ECO:0000256" key="10">
    <source>
        <dbReference type="SAM" id="MobiDB-lite"/>
    </source>
</evidence>
<dbReference type="PANTHER" id="PTHR18952:SF265">
    <property type="entry name" value="CARBONIC ANHYDRASE"/>
    <property type="match status" value="1"/>
</dbReference>
<evidence type="ECO:0000256" key="4">
    <source>
        <dbReference type="ARBA" id="ARBA00012925"/>
    </source>
</evidence>
<dbReference type="PROSITE" id="PS51144">
    <property type="entry name" value="ALPHA_CA_2"/>
    <property type="match status" value="1"/>
</dbReference>
<dbReference type="AlphaFoldDB" id="A0A507FRT0"/>
<sequence length="313" mass="34990">MLVTIAAVILSSSLSALAAPVPETVSNDLKHNCLADVISTHGLEKQSLQRRASSWSYEGDTGAAKWGALSYDTCATGRFQSPIDFKDEQFAIPHGPALTWDEWAHNTPLENTGHTVQLQFNETSARLLTRDVNGGDTKVQQAHFHSPSEHHVNGKYFPLELHFVHVSDAKKISVIGVFFELGPWNPWLDQFITQIPEHEHQQNKLEHLYMGSMYEALMERNYFSYSGSLTVPPCTEEVLWMVAREPVTVSDAQLALIRDVMPFNSRPTQENDSGKSKGVPEKPKVASAEKWEWKPKQSLRQALAKMGIEVPSA</sequence>
<dbReference type="InterPro" id="IPR018338">
    <property type="entry name" value="Carbonic_anhydrase_a-class_CS"/>
</dbReference>
<feature type="chain" id="PRO_5025084543" description="Carbonic anhydrase" evidence="9">
    <location>
        <begin position="19"/>
        <end position="313"/>
    </location>
</feature>
<dbReference type="Proteomes" id="UP000320333">
    <property type="component" value="Unassembled WGS sequence"/>
</dbReference>
<dbReference type="SUPFAM" id="SSF51069">
    <property type="entry name" value="Carbonic anhydrase"/>
    <property type="match status" value="1"/>
</dbReference>
<accession>A0A507FRT0</accession>
<feature type="domain" description="Alpha-carbonic anhydrase" evidence="11">
    <location>
        <begin position="53"/>
        <end position="290"/>
    </location>
</feature>
<dbReference type="Gene3D" id="3.10.200.10">
    <property type="entry name" value="Alpha carbonic anhydrase"/>
    <property type="match status" value="1"/>
</dbReference>
<gene>
    <name evidence="12" type="primary">NCE103F</name>
    <name evidence="12" type="ORF">CcCBS67573_g01122</name>
</gene>
<evidence type="ECO:0000256" key="3">
    <source>
        <dbReference type="ARBA" id="ARBA00010718"/>
    </source>
</evidence>
<dbReference type="InterPro" id="IPR001148">
    <property type="entry name" value="CA_dom"/>
</dbReference>
<dbReference type="InterPro" id="IPR036398">
    <property type="entry name" value="CA_dom_sf"/>
</dbReference>
<evidence type="ECO:0000256" key="9">
    <source>
        <dbReference type="RuleBase" id="RU367011"/>
    </source>
</evidence>
<dbReference type="SMART" id="SM01057">
    <property type="entry name" value="Carb_anhydrase"/>
    <property type="match status" value="1"/>
</dbReference>
<dbReference type="Pfam" id="PF00194">
    <property type="entry name" value="Carb_anhydrase"/>
    <property type="match status" value="1"/>
</dbReference>
<comment type="cofactor">
    <cofactor evidence="1 9">
        <name>Zn(2+)</name>
        <dbReference type="ChEBI" id="CHEBI:29105"/>
    </cofactor>
</comment>
<evidence type="ECO:0000256" key="6">
    <source>
        <dbReference type="ARBA" id="ARBA00022833"/>
    </source>
</evidence>
<reference evidence="12 13" key="1">
    <citation type="journal article" date="2019" name="Sci. Rep.">
        <title>Comparative genomics of chytrid fungi reveal insights into the obligate biotrophic and pathogenic lifestyle of Synchytrium endobioticum.</title>
        <authorList>
            <person name="van de Vossenberg B.T.L.H."/>
            <person name="Warris S."/>
            <person name="Nguyen H.D.T."/>
            <person name="van Gent-Pelzer M.P.E."/>
            <person name="Joly D.L."/>
            <person name="van de Geest H.C."/>
            <person name="Bonants P.J.M."/>
            <person name="Smith D.S."/>
            <person name="Levesque C.A."/>
            <person name="van der Lee T.A.J."/>
        </authorList>
    </citation>
    <scope>NUCLEOTIDE SEQUENCE [LARGE SCALE GENOMIC DNA]</scope>
    <source>
        <strain evidence="12 13">CBS 675.73</strain>
    </source>
</reference>
<dbReference type="InterPro" id="IPR023561">
    <property type="entry name" value="Carbonic_anhydrase_a-class"/>
</dbReference>
<evidence type="ECO:0000256" key="2">
    <source>
        <dbReference type="ARBA" id="ARBA00002904"/>
    </source>
</evidence>
<dbReference type="PANTHER" id="PTHR18952">
    <property type="entry name" value="CARBONIC ANHYDRASE"/>
    <property type="match status" value="1"/>
</dbReference>
<name>A0A507FRT0_9FUNG</name>
<dbReference type="InterPro" id="IPR041891">
    <property type="entry name" value="Alpha_CA_prokaryot-like"/>
</dbReference>
<evidence type="ECO:0000256" key="8">
    <source>
        <dbReference type="ARBA" id="ARBA00048348"/>
    </source>
</evidence>
<comment type="catalytic activity">
    <reaction evidence="8 9">
        <text>hydrogencarbonate + H(+) = CO2 + H2O</text>
        <dbReference type="Rhea" id="RHEA:10748"/>
        <dbReference type="ChEBI" id="CHEBI:15377"/>
        <dbReference type="ChEBI" id="CHEBI:15378"/>
        <dbReference type="ChEBI" id="CHEBI:16526"/>
        <dbReference type="ChEBI" id="CHEBI:17544"/>
        <dbReference type="EC" id="4.2.1.1"/>
    </reaction>
</comment>
<keyword evidence="7 9" id="KW-0456">Lyase</keyword>
<dbReference type="PROSITE" id="PS00162">
    <property type="entry name" value="ALPHA_CA_1"/>
    <property type="match status" value="1"/>
</dbReference>
<dbReference type="STRING" id="246404.A0A507FRT0"/>
<feature type="compositionally biased region" description="Basic and acidic residues" evidence="10">
    <location>
        <begin position="272"/>
        <end position="291"/>
    </location>
</feature>
<evidence type="ECO:0000313" key="12">
    <source>
        <dbReference type="EMBL" id="TPX77637.1"/>
    </source>
</evidence>
<evidence type="ECO:0000256" key="5">
    <source>
        <dbReference type="ARBA" id="ARBA00022723"/>
    </source>
</evidence>
<organism evidence="12 13">
    <name type="scientific">Chytriomyces confervae</name>
    <dbReference type="NCBI Taxonomy" id="246404"/>
    <lineage>
        <taxon>Eukaryota</taxon>
        <taxon>Fungi</taxon>
        <taxon>Fungi incertae sedis</taxon>
        <taxon>Chytridiomycota</taxon>
        <taxon>Chytridiomycota incertae sedis</taxon>
        <taxon>Chytridiomycetes</taxon>
        <taxon>Chytridiales</taxon>
        <taxon>Chytriomycetaceae</taxon>
        <taxon>Chytriomyces</taxon>
    </lineage>
</organism>
<keyword evidence="13" id="KW-1185">Reference proteome</keyword>